<proteinExistence type="predicted"/>
<keyword evidence="1" id="KW-1133">Transmembrane helix</keyword>
<dbReference type="InterPro" id="IPR036691">
    <property type="entry name" value="Endo/exonu/phosph_ase_sf"/>
</dbReference>
<sequence>MTTFIKKHKYLFVLLLLLISFVSYILYIPKVKTVKELQDGQIRIMSYNLRYGASNYEEWMNRKQHLADQIINYMPDSIGIQEGDAYWMSEEDGLPSMLDDYSYVGVGRDDGDTLGEYAAIFYLKDKYEVVDSGTFWLSETPDEVSIGWDAVANRICTWVTLSNKVTGETYTHFNTHLDHVGKTARSKSVDLLLEKIKEFDTPIVLTGDFNFFEKSDAYDKIIESKILSDSKYLASDSMSHGTMNWFLPLNFQLLRPIDFCFVSRNQIIVDTYRVDNSVWVEGKPVSDHYPVIVDMRINNL</sequence>
<keyword evidence="1" id="KW-0472">Membrane</keyword>
<dbReference type="CDD" id="cd09083">
    <property type="entry name" value="EEP-1"/>
    <property type="match status" value="1"/>
</dbReference>
<reference evidence="3" key="1">
    <citation type="submission" date="2022-09" db="EMBL/GenBank/DDBJ databases">
        <title>Complete Genomes of Fervidibacillus albus and Fervidibacillus halotolerans isolated from tidal flat sediments.</title>
        <authorList>
            <person name="Kwon K.K."/>
            <person name="Yang S.-H."/>
            <person name="Park M.J."/>
            <person name="Oh H.-M."/>
        </authorList>
    </citation>
    <scope>NUCLEOTIDE SEQUENCE</scope>
    <source>
        <strain evidence="3">MEBiC13591</strain>
    </source>
</reference>
<dbReference type="PANTHER" id="PTHR12121:SF36">
    <property type="entry name" value="ENDONUCLEASE_EXONUCLEASE_PHOSPHATASE DOMAIN-CONTAINING PROTEIN"/>
    <property type="match status" value="1"/>
</dbReference>
<dbReference type="InterPro" id="IPR050410">
    <property type="entry name" value="CCR4/nocturin_mRNA_transcr"/>
</dbReference>
<evidence type="ECO:0000313" key="4">
    <source>
        <dbReference type="Proteomes" id="UP001164718"/>
    </source>
</evidence>
<keyword evidence="3" id="KW-0540">Nuclease</keyword>
<dbReference type="Gene3D" id="3.60.10.10">
    <property type="entry name" value="Endonuclease/exonuclease/phosphatase"/>
    <property type="match status" value="1"/>
</dbReference>
<keyword evidence="3" id="KW-0255">Endonuclease</keyword>
<feature type="domain" description="Endonuclease/exonuclease/phosphatase" evidence="2">
    <location>
        <begin position="45"/>
        <end position="288"/>
    </location>
</feature>
<keyword evidence="1" id="KW-0812">Transmembrane</keyword>
<dbReference type="AlphaFoldDB" id="A0A9E8LTB7"/>
<organism evidence="3 4">
    <name type="scientific">Fervidibacillus albus</name>
    <dbReference type="NCBI Taxonomy" id="2980026"/>
    <lineage>
        <taxon>Bacteria</taxon>
        <taxon>Bacillati</taxon>
        <taxon>Bacillota</taxon>
        <taxon>Bacilli</taxon>
        <taxon>Bacillales</taxon>
        <taxon>Bacillaceae</taxon>
        <taxon>Fervidibacillus</taxon>
    </lineage>
</organism>
<evidence type="ECO:0000256" key="1">
    <source>
        <dbReference type="SAM" id="Phobius"/>
    </source>
</evidence>
<evidence type="ECO:0000313" key="3">
    <source>
        <dbReference type="EMBL" id="WAA08816.1"/>
    </source>
</evidence>
<evidence type="ECO:0000259" key="2">
    <source>
        <dbReference type="Pfam" id="PF03372"/>
    </source>
</evidence>
<dbReference type="Proteomes" id="UP001164718">
    <property type="component" value="Chromosome"/>
</dbReference>
<dbReference type="EMBL" id="CP106878">
    <property type="protein sequence ID" value="WAA08816.1"/>
    <property type="molecule type" value="Genomic_DNA"/>
</dbReference>
<dbReference type="KEGG" id="faf:OE104_09350"/>
<protein>
    <submittedName>
        <fullName evidence="3">Endonuclease/exonuclease/phosphatase family protein</fullName>
    </submittedName>
</protein>
<name>A0A9E8LTB7_9BACI</name>
<dbReference type="InterPro" id="IPR005135">
    <property type="entry name" value="Endo/exonuclease/phosphatase"/>
</dbReference>
<dbReference type="SUPFAM" id="SSF56219">
    <property type="entry name" value="DNase I-like"/>
    <property type="match status" value="1"/>
</dbReference>
<dbReference type="GO" id="GO:0000175">
    <property type="term" value="F:3'-5'-RNA exonuclease activity"/>
    <property type="evidence" value="ECO:0007669"/>
    <property type="project" value="TreeGrafter"/>
</dbReference>
<feature type="transmembrane region" description="Helical" evidence="1">
    <location>
        <begin position="12"/>
        <end position="29"/>
    </location>
</feature>
<dbReference type="PANTHER" id="PTHR12121">
    <property type="entry name" value="CARBON CATABOLITE REPRESSOR PROTEIN 4"/>
    <property type="match status" value="1"/>
</dbReference>
<keyword evidence="4" id="KW-1185">Reference proteome</keyword>
<gene>
    <name evidence="3" type="ORF">OE104_09350</name>
</gene>
<dbReference type="RefSeq" id="WP_275416598.1">
    <property type="nucleotide sequence ID" value="NZ_CP106878.1"/>
</dbReference>
<dbReference type="GO" id="GO:0004519">
    <property type="term" value="F:endonuclease activity"/>
    <property type="evidence" value="ECO:0007669"/>
    <property type="project" value="UniProtKB-KW"/>
</dbReference>
<accession>A0A9E8LTB7</accession>
<dbReference type="Pfam" id="PF03372">
    <property type="entry name" value="Exo_endo_phos"/>
    <property type="match status" value="1"/>
</dbReference>
<keyword evidence="3" id="KW-0378">Hydrolase</keyword>